<dbReference type="PROSITE" id="PS50941">
    <property type="entry name" value="CHIT_BIND_I_2"/>
    <property type="match status" value="4"/>
</dbReference>
<dbReference type="EMBL" id="ML995616">
    <property type="protein sequence ID" value="KAF2135246.1"/>
    <property type="molecule type" value="Genomic_DNA"/>
</dbReference>
<name>A0A6A6AUH0_9PEZI</name>
<dbReference type="PANTHER" id="PTHR47849:SF8">
    <property type="entry name" value="LECTIN"/>
    <property type="match status" value="1"/>
</dbReference>
<feature type="signal peptide" evidence="4">
    <location>
        <begin position="1"/>
        <end position="22"/>
    </location>
</feature>
<dbReference type="Proteomes" id="UP000799438">
    <property type="component" value="Unassembled WGS sequence"/>
</dbReference>
<dbReference type="PANTHER" id="PTHR47849">
    <property type="entry name" value="CHITIN-BINDING LECTIN 1"/>
    <property type="match status" value="1"/>
</dbReference>
<keyword evidence="1 3" id="KW-0147">Chitin-binding</keyword>
<proteinExistence type="predicted"/>
<evidence type="ECO:0000313" key="6">
    <source>
        <dbReference type="EMBL" id="KAF2135246.1"/>
    </source>
</evidence>
<evidence type="ECO:0000256" key="3">
    <source>
        <dbReference type="PROSITE-ProRule" id="PRU00261"/>
    </source>
</evidence>
<accession>A0A6A6AUH0</accession>
<keyword evidence="7" id="KW-1185">Reference proteome</keyword>
<gene>
    <name evidence="6" type="ORF">K452DRAFT_314143</name>
</gene>
<sequence length="279" mass="27713">MQMPNKVVTAILLALFCGVAECSPAGNGHDWLPRAESSLSTAASSVVTRTAATTPMSTPTSAGMSPNGQCGGTTGLTCKGSGYGECCSSLGWCGDEKAYCYSSFGCQSKFGECTTTTLTPDGTCGGDKGYTCTGLYSPGNKACCSVDGFCGSSGIHCGTGCQPEFGDCAAADVTMDGTCGGDQGLTCAGSAFGACCSALGHCGDTANWCGQGCQKEFSSGCLTVNVPSVDGSCGATNGGFTCTGILGNFNGDCCSDDGWCGSTSEYCGTGCQSGFGRCE</sequence>
<dbReference type="GeneID" id="54301225"/>
<feature type="domain" description="Chitin-binding type-1" evidence="5">
    <location>
        <begin position="176"/>
        <end position="223"/>
    </location>
</feature>
<feature type="domain" description="Chitin-binding type-1" evidence="5">
    <location>
        <begin position="67"/>
        <end position="115"/>
    </location>
</feature>
<feature type="domain" description="Chitin-binding type-1" evidence="5">
    <location>
        <begin position="121"/>
        <end position="170"/>
    </location>
</feature>
<feature type="domain" description="Chitin-binding type-1" evidence="5">
    <location>
        <begin position="230"/>
        <end position="279"/>
    </location>
</feature>
<evidence type="ECO:0000313" key="7">
    <source>
        <dbReference type="Proteomes" id="UP000799438"/>
    </source>
</evidence>
<dbReference type="OrthoDB" id="1193027at2759"/>
<dbReference type="SMART" id="SM00270">
    <property type="entry name" value="ChtBD1"/>
    <property type="match status" value="4"/>
</dbReference>
<dbReference type="SUPFAM" id="SSF57016">
    <property type="entry name" value="Plant lectins/antimicrobial peptides"/>
    <property type="match status" value="4"/>
</dbReference>
<dbReference type="Gene3D" id="3.30.60.10">
    <property type="entry name" value="Endochitinase-like"/>
    <property type="match status" value="4"/>
</dbReference>
<protein>
    <submittedName>
        <fullName evidence="6">Carbohydrate-binding module family 18 protein</fullName>
    </submittedName>
</protein>
<keyword evidence="2 3" id="KW-1015">Disulfide bond</keyword>
<feature type="chain" id="PRO_5025572195" evidence="4">
    <location>
        <begin position="23"/>
        <end position="279"/>
    </location>
</feature>
<feature type="disulfide bond" evidence="3">
    <location>
        <begin position="253"/>
        <end position="267"/>
    </location>
</feature>
<organism evidence="6 7">
    <name type="scientific">Aplosporella prunicola CBS 121167</name>
    <dbReference type="NCBI Taxonomy" id="1176127"/>
    <lineage>
        <taxon>Eukaryota</taxon>
        <taxon>Fungi</taxon>
        <taxon>Dikarya</taxon>
        <taxon>Ascomycota</taxon>
        <taxon>Pezizomycotina</taxon>
        <taxon>Dothideomycetes</taxon>
        <taxon>Dothideomycetes incertae sedis</taxon>
        <taxon>Botryosphaeriales</taxon>
        <taxon>Aplosporellaceae</taxon>
        <taxon>Aplosporella</taxon>
    </lineage>
</organism>
<evidence type="ECO:0000256" key="4">
    <source>
        <dbReference type="SAM" id="SignalP"/>
    </source>
</evidence>
<dbReference type="RefSeq" id="XP_033390965.1">
    <property type="nucleotide sequence ID" value="XM_033543728.1"/>
</dbReference>
<keyword evidence="4" id="KW-0732">Signal</keyword>
<dbReference type="AlphaFoldDB" id="A0A6A6AUH0"/>
<evidence type="ECO:0000256" key="1">
    <source>
        <dbReference type="ARBA" id="ARBA00022669"/>
    </source>
</evidence>
<dbReference type="InterPro" id="IPR001002">
    <property type="entry name" value="Chitin-bd_1"/>
</dbReference>
<reference evidence="6" key="1">
    <citation type="journal article" date="2020" name="Stud. Mycol.">
        <title>101 Dothideomycetes genomes: a test case for predicting lifestyles and emergence of pathogens.</title>
        <authorList>
            <person name="Haridas S."/>
            <person name="Albert R."/>
            <person name="Binder M."/>
            <person name="Bloem J."/>
            <person name="Labutti K."/>
            <person name="Salamov A."/>
            <person name="Andreopoulos B."/>
            <person name="Baker S."/>
            <person name="Barry K."/>
            <person name="Bills G."/>
            <person name="Bluhm B."/>
            <person name="Cannon C."/>
            <person name="Castanera R."/>
            <person name="Culley D."/>
            <person name="Daum C."/>
            <person name="Ezra D."/>
            <person name="Gonzalez J."/>
            <person name="Henrissat B."/>
            <person name="Kuo A."/>
            <person name="Liang C."/>
            <person name="Lipzen A."/>
            <person name="Lutzoni F."/>
            <person name="Magnuson J."/>
            <person name="Mondo S."/>
            <person name="Nolan M."/>
            <person name="Ohm R."/>
            <person name="Pangilinan J."/>
            <person name="Park H.-J."/>
            <person name="Ramirez L."/>
            <person name="Alfaro M."/>
            <person name="Sun H."/>
            <person name="Tritt A."/>
            <person name="Yoshinaga Y."/>
            <person name="Zwiers L.-H."/>
            <person name="Turgeon B."/>
            <person name="Goodwin S."/>
            <person name="Spatafora J."/>
            <person name="Crous P."/>
            <person name="Grigoriev I."/>
        </authorList>
    </citation>
    <scope>NUCLEOTIDE SEQUENCE</scope>
    <source>
        <strain evidence="6">CBS 121167</strain>
    </source>
</reference>
<dbReference type="Pfam" id="PF00187">
    <property type="entry name" value="Chitin_bind_1"/>
    <property type="match status" value="1"/>
</dbReference>
<comment type="caution">
    <text evidence="3">Lacks conserved residue(s) required for the propagation of feature annotation.</text>
</comment>
<dbReference type="GO" id="GO:0008061">
    <property type="term" value="F:chitin binding"/>
    <property type="evidence" value="ECO:0007669"/>
    <property type="project" value="UniProtKB-UniRule"/>
</dbReference>
<feature type="disulfide bond" evidence="3">
    <location>
        <begin position="143"/>
        <end position="157"/>
    </location>
</feature>
<dbReference type="InterPro" id="IPR036861">
    <property type="entry name" value="Endochitinase-like_sf"/>
</dbReference>
<feature type="disulfide bond" evidence="3">
    <location>
        <begin position="195"/>
        <end position="209"/>
    </location>
</feature>
<evidence type="ECO:0000256" key="2">
    <source>
        <dbReference type="ARBA" id="ARBA00023157"/>
    </source>
</evidence>
<feature type="disulfide bond" evidence="3">
    <location>
        <begin position="86"/>
        <end position="100"/>
    </location>
</feature>
<evidence type="ECO:0000259" key="5">
    <source>
        <dbReference type="PROSITE" id="PS50941"/>
    </source>
</evidence>